<evidence type="ECO:0000313" key="4">
    <source>
        <dbReference type="Proteomes" id="UP000593892"/>
    </source>
</evidence>
<dbReference type="EMBL" id="CP063849">
    <property type="protein sequence ID" value="QOY91199.1"/>
    <property type="molecule type" value="Genomic_DNA"/>
</dbReference>
<keyword evidence="2" id="KW-0732">Signal</keyword>
<evidence type="ECO:0000313" key="3">
    <source>
        <dbReference type="EMBL" id="QOY91199.1"/>
    </source>
</evidence>
<dbReference type="RefSeq" id="WP_194452853.1">
    <property type="nucleotide sequence ID" value="NZ_CP063849.1"/>
</dbReference>
<feature type="signal peptide" evidence="2">
    <location>
        <begin position="1"/>
        <end position="23"/>
    </location>
</feature>
<evidence type="ECO:0000256" key="1">
    <source>
        <dbReference type="SAM" id="MobiDB-lite"/>
    </source>
</evidence>
<accession>A0A7S7NXW8</accession>
<feature type="region of interest" description="Disordered" evidence="1">
    <location>
        <begin position="27"/>
        <end position="77"/>
    </location>
</feature>
<feature type="chain" id="PRO_5032426280" evidence="2">
    <location>
        <begin position="24"/>
        <end position="77"/>
    </location>
</feature>
<dbReference type="Proteomes" id="UP000593892">
    <property type="component" value="Chromosome"/>
</dbReference>
<dbReference type="KEGG" id="pfer:IRI77_15000"/>
<feature type="compositionally biased region" description="Basic and acidic residues" evidence="1">
    <location>
        <begin position="31"/>
        <end position="68"/>
    </location>
</feature>
<name>A0A7S7NXW8_PALFE</name>
<keyword evidence="4" id="KW-1185">Reference proteome</keyword>
<protein>
    <submittedName>
        <fullName evidence="3">Uncharacterized protein</fullName>
    </submittedName>
</protein>
<proteinExistence type="predicted"/>
<reference evidence="3 4" key="1">
    <citation type="submission" date="2020-10" db="EMBL/GenBank/DDBJ databases">
        <title>Complete genome sequence of Paludibaculum fermentans P105T, a facultatively anaerobic acidobacterium capable of dissimilatory Fe(III) reduction.</title>
        <authorList>
            <person name="Dedysh S.N."/>
            <person name="Beletsky A.V."/>
            <person name="Kulichevskaya I.S."/>
            <person name="Mardanov A.V."/>
            <person name="Ravin N.V."/>
        </authorList>
    </citation>
    <scope>NUCLEOTIDE SEQUENCE [LARGE SCALE GENOMIC DNA]</scope>
    <source>
        <strain evidence="3 4">P105</strain>
    </source>
</reference>
<organism evidence="3 4">
    <name type="scientific">Paludibaculum fermentans</name>
    <dbReference type="NCBI Taxonomy" id="1473598"/>
    <lineage>
        <taxon>Bacteria</taxon>
        <taxon>Pseudomonadati</taxon>
        <taxon>Acidobacteriota</taxon>
        <taxon>Terriglobia</taxon>
        <taxon>Bryobacterales</taxon>
        <taxon>Bryobacteraceae</taxon>
        <taxon>Paludibaculum</taxon>
    </lineage>
</organism>
<gene>
    <name evidence="3" type="ORF">IRI77_15000</name>
</gene>
<evidence type="ECO:0000256" key="2">
    <source>
        <dbReference type="SAM" id="SignalP"/>
    </source>
</evidence>
<dbReference type="AlphaFoldDB" id="A0A7S7NXW8"/>
<sequence length="77" mass="7875">MKKLVMAMTVGMAVLAGSIVGYALPQTGTITKKDSMEKGKGGKKGAEKAAEKTKPPVDSPEKGKKGAHTDSAASKSK</sequence>